<feature type="binding site" evidence="2">
    <location>
        <begin position="147"/>
        <end position="148"/>
    </location>
    <ligand>
        <name>glutathione</name>
        <dbReference type="ChEBI" id="CHEBI:57925"/>
    </ligand>
</feature>
<feature type="site" description="Lowers pKa of active site Cys" evidence="3">
    <location>
        <position position="252"/>
    </location>
</feature>
<feature type="binding site" evidence="2">
    <location>
        <begin position="129"/>
        <end position="132"/>
    </location>
    <ligand>
        <name>glutathione</name>
        <dbReference type="ChEBI" id="CHEBI:57925"/>
    </ligand>
</feature>
<evidence type="ECO:0000256" key="3">
    <source>
        <dbReference type="PIRSR" id="PIRSR015753-3"/>
    </source>
</evidence>
<evidence type="ECO:0000256" key="2">
    <source>
        <dbReference type="PIRSR" id="PIRSR015753-2"/>
    </source>
</evidence>
<dbReference type="GO" id="GO:0005737">
    <property type="term" value="C:cytoplasm"/>
    <property type="evidence" value="ECO:0007669"/>
    <property type="project" value="TreeGrafter"/>
</dbReference>
<evidence type="ECO:0000256" key="1">
    <source>
        <dbReference type="PIRSR" id="PIRSR015753-1"/>
    </source>
</evidence>
<dbReference type="FunFam" id="3.40.30.10:FF:000058">
    <property type="entry name" value="Glutathione S-transferase, omega"/>
    <property type="match status" value="1"/>
</dbReference>
<evidence type="ECO:0000313" key="5">
    <source>
        <dbReference type="EMBL" id="MBB5424453.1"/>
    </source>
</evidence>
<evidence type="ECO:0000259" key="4">
    <source>
        <dbReference type="PROSITE" id="PS50405"/>
    </source>
</evidence>
<dbReference type="Pfam" id="PF13410">
    <property type="entry name" value="GST_C_2"/>
    <property type="match status" value="1"/>
</dbReference>
<evidence type="ECO:0000313" key="6">
    <source>
        <dbReference type="Proteomes" id="UP000592780"/>
    </source>
</evidence>
<comment type="caution">
    <text evidence="5">The sequence shown here is derived from an EMBL/GenBank/DDBJ whole genome shotgun (WGS) entry which is preliminary data.</text>
</comment>
<gene>
    <name evidence="5" type="ORF">HDG40_002598</name>
</gene>
<dbReference type="PANTHER" id="PTHR32419:SF6">
    <property type="entry name" value="GLUTATHIONE S-TRANSFERASE OMEGA-LIKE 1-RELATED"/>
    <property type="match status" value="1"/>
</dbReference>
<proteinExistence type="predicted"/>
<dbReference type="CDD" id="cd03190">
    <property type="entry name" value="GST_C_Omega_like"/>
    <property type="match status" value="1"/>
</dbReference>
<accession>A0A7W8Q649</accession>
<dbReference type="InterPro" id="IPR016639">
    <property type="entry name" value="GST_Omega/GSH"/>
</dbReference>
<dbReference type="SUPFAM" id="SSF52833">
    <property type="entry name" value="Thioredoxin-like"/>
    <property type="match status" value="1"/>
</dbReference>
<dbReference type="SUPFAM" id="SSF47616">
    <property type="entry name" value="GST C-terminal domain-like"/>
    <property type="match status" value="1"/>
</dbReference>
<dbReference type="Gene3D" id="1.20.1050.10">
    <property type="match status" value="1"/>
</dbReference>
<dbReference type="FunFam" id="1.20.1050.10:FF:000019">
    <property type="entry name" value="Glutathione S-transferase, omega"/>
    <property type="match status" value="1"/>
</dbReference>
<dbReference type="InterPro" id="IPR040079">
    <property type="entry name" value="Glutathione_S-Trfase"/>
</dbReference>
<name>A0A7W8Q649_PARAM</name>
<dbReference type="InterPro" id="IPR004045">
    <property type="entry name" value="Glutathione_S-Trfase_N"/>
</dbReference>
<dbReference type="Gene3D" id="3.40.30.10">
    <property type="entry name" value="Glutaredoxin"/>
    <property type="match status" value="1"/>
</dbReference>
<keyword evidence="5" id="KW-0808">Transferase</keyword>
<dbReference type="InterPro" id="IPR036282">
    <property type="entry name" value="Glutathione-S-Trfase_C_sf"/>
</dbReference>
<dbReference type="EMBL" id="JACHDD010000004">
    <property type="protein sequence ID" value="MBB5424453.1"/>
    <property type="molecule type" value="Genomic_DNA"/>
</dbReference>
<feature type="binding site" evidence="2">
    <location>
        <position position="96"/>
    </location>
    <ligand>
        <name>glutathione</name>
        <dbReference type="ChEBI" id="CHEBI:57925"/>
    </ligand>
</feature>
<feature type="site" description="Lowers pKa of active site Cys" evidence="3">
    <location>
        <position position="295"/>
    </location>
</feature>
<dbReference type="PANTHER" id="PTHR32419">
    <property type="entry name" value="GLUTATHIONYL-HYDROQUINONE REDUCTASE"/>
    <property type="match status" value="1"/>
</dbReference>
<dbReference type="Pfam" id="PF13409">
    <property type="entry name" value="GST_N_2"/>
    <property type="match status" value="1"/>
</dbReference>
<feature type="active site" description="Proton donor/acceptor" evidence="1">
    <location>
        <position position="194"/>
    </location>
</feature>
<dbReference type="Proteomes" id="UP000592780">
    <property type="component" value="Unassembled WGS sequence"/>
</dbReference>
<dbReference type="GO" id="GO:0004364">
    <property type="term" value="F:glutathione transferase activity"/>
    <property type="evidence" value="ECO:0007669"/>
    <property type="project" value="InterPro"/>
</dbReference>
<dbReference type="SFLD" id="SFLDG01206">
    <property type="entry name" value="Xi.1"/>
    <property type="match status" value="1"/>
</dbReference>
<feature type="active site" description="Nucleophile" evidence="1">
    <location>
        <position position="63"/>
    </location>
</feature>
<organism evidence="5 6">
    <name type="scientific">Paraburkholderia atlantica</name>
    <dbReference type="NCBI Taxonomy" id="2654982"/>
    <lineage>
        <taxon>Bacteria</taxon>
        <taxon>Pseudomonadati</taxon>
        <taxon>Pseudomonadota</taxon>
        <taxon>Betaproteobacteria</taxon>
        <taxon>Burkholderiales</taxon>
        <taxon>Burkholderiaceae</taxon>
        <taxon>Paraburkholderia</taxon>
    </lineage>
</organism>
<reference evidence="5 6" key="1">
    <citation type="submission" date="2020-08" db="EMBL/GenBank/DDBJ databases">
        <title>Genomic Encyclopedia of Type Strains, Phase IV (KMG-V): Genome sequencing to study the core and pangenomes of soil and plant-associated prokaryotes.</title>
        <authorList>
            <person name="Whitman W."/>
        </authorList>
    </citation>
    <scope>NUCLEOTIDE SEQUENCE [LARGE SCALE GENOMIC DNA]</scope>
    <source>
        <strain evidence="5 6">JPY158</strain>
    </source>
</reference>
<dbReference type="InterPro" id="IPR010987">
    <property type="entry name" value="Glutathione-S-Trfase_C-like"/>
</dbReference>
<protein>
    <submittedName>
        <fullName evidence="5">Putative glutathione S-transferase</fullName>
    </submittedName>
</protein>
<dbReference type="InterPro" id="IPR047047">
    <property type="entry name" value="GST_Omega-like_C"/>
</dbReference>
<dbReference type="SFLD" id="SFLDG01148">
    <property type="entry name" value="Xi_(cytGST)"/>
    <property type="match status" value="1"/>
</dbReference>
<feature type="domain" description="GST C-terminal" evidence="4">
    <location>
        <begin position="171"/>
        <end position="298"/>
    </location>
</feature>
<dbReference type="PIRSF" id="PIRSF015753">
    <property type="entry name" value="GST"/>
    <property type="match status" value="1"/>
</dbReference>
<dbReference type="InterPro" id="IPR036249">
    <property type="entry name" value="Thioredoxin-like_sf"/>
</dbReference>
<dbReference type="AlphaFoldDB" id="A0A7W8Q649"/>
<dbReference type="SFLD" id="SFLDS00019">
    <property type="entry name" value="Glutathione_Transferase_(cytos"/>
    <property type="match status" value="1"/>
</dbReference>
<sequence length="365" mass="40805">MGLLVNGEWQDRWYDTASTGGRFVRKDAAFRNWVSADGSPGPSGRGGFRADADRYHLYVSLACPWAHRALIVRALKGLNEMVSVSVVHWLMLEHGWTFAEGPGTVPDTVNGASLLHQVYTAADPHYTGRVTVPVLWDKQQKTIVNNESSEIIRMLNSAFDGLGATPGDYYPAPLRREIDEINSRVYDTLNNGVYKSGFATTQSAYEEAVKPLFETLAWLEERLSTQRFLTGHTFTEADIRLFTTLIRFDAVYVGHFKCNLQRIADYPNLSAYTRDIYQMPGVAQTVNFDHIKRHYYESHRGINPTGIVPLGPVLDFSTPHDRARFTPAREETSVMCKAHPMLPPVRGLRLNNVALAVGNLGSVSS</sequence>
<dbReference type="PROSITE" id="PS50405">
    <property type="entry name" value="GST_CTER"/>
    <property type="match status" value="1"/>
</dbReference>
<keyword evidence="6" id="KW-1185">Reference proteome</keyword>
<dbReference type="RefSeq" id="WP_260185553.1">
    <property type="nucleotide sequence ID" value="NZ_JACHDD010000004.1"/>
</dbReference>